<reference evidence="12 13" key="1">
    <citation type="journal article" date="2016" name="Genome Biol. Evol.">
        <title>Divergent and convergent evolution of fungal pathogenicity.</title>
        <authorList>
            <person name="Shang Y."/>
            <person name="Xiao G."/>
            <person name="Zheng P."/>
            <person name="Cen K."/>
            <person name="Zhan S."/>
            <person name="Wang C."/>
        </authorList>
    </citation>
    <scope>NUCLEOTIDE SEQUENCE [LARGE SCALE GENOMIC DNA]</scope>
    <source>
        <strain evidence="12 13">RCEF 2490</strain>
    </source>
</reference>
<evidence type="ECO:0000256" key="10">
    <source>
        <dbReference type="SAM" id="Phobius"/>
    </source>
</evidence>
<keyword evidence="8 10" id="KW-0472">Membrane</keyword>
<dbReference type="OrthoDB" id="26740at2759"/>
<protein>
    <recommendedName>
        <fullName evidence="11">SMP-LTD domain-containing protein</fullName>
    </recommendedName>
</protein>
<feature type="compositionally biased region" description="Low complexity" evidence="9">
    <location>
        <begin position="840"/>
        <end position="852"/>
    </location>
</feature>
<evidence type="ECO:0000259" key="11">
    <source>
        <dbReference type="PROSITE" id="PS51847"/>
    </source>
</evidence>
<dbReference type="InterPro" id="IPR019411">
    <property type="entry name" value="MMM1_dom"/>
</dbReference>
<feature type="region of interest" description="Disordered" evidence="9">
    <location>
        <begin position="1064"/>
        <end position="1130"/>
    </location>
</feature>
<feature type="compositionally biased region" description="Polar residues" evidence="9">
    <location>
        <begin position="644"/>
        <end position="659"/>
    </location>
</feature>
<evidence type="ECO:0000313" key="12">
    <source>
        <dbReference type="EMBL" id="KZZ99696.1"/>
    </source>
</evidence>
<feature type="compositionally biased region" description="Polar residues" evidence="9">
    <location>
        <begin position="1111"/>
        <end position="1122"/>
    </location>
</feature>
<proteinExistence type="predicted"/>
<feature type="region of interest" description="Disordered" evidence="9">
    <location>
        <begin position="891"/>
        <end position="916"/>
    </location>
</feature>
<dbReference type="CDD" id="cd21675">
    <property type="entry name" value="SMP_TEX2"/>
    <property type="match status" value="1"/>
</dbReference>
<dbReference type="GO" id="GO:0008289">
    <property type="term" value="F:lipid binding"/>
    <property type="evidence" value="ECO:0007669"/>
    <property type="project" value="UniProtKB-KW"/>
</dbReference>
<organism evidence="12 13">
    <name type="scientific">Moelleriella libera RCEF 2490</name>
    <dbReference type="NCBI Taxonomy" id="1081109"/>
    <lineage>
        <taxon>Eukaryota</taxon>
        <taxon>Fungi</taxon>
        <taxon>Dikarya</taxon>
        <taxon>Ascomycota</taxon>
        <taxon>Pezizomycotina</taxon>
        <taxon>Sordariomycetes</taxon>
        <taxon>Hypocreomycetidae</taxon>
        <taxon>Hypocreales</taxon>
        <taxon>Clavicipitaceae</taxon>
        <taxon>Moelleriella</taxon>
    </lineage>
</organism>
<evidence type="ECO:0000256" key="7">
    <source>
        <dbReference type="ARBA" id="ARBA00023121"/>
    </source>
</evidence>
<feature type="compositionally biased region" description="Polar residues" evidence="9">
    <location>
        <begin position="788"/>
        <end position="800"/>
    </location>
</feature>
<dbReference type="InterPro" id="IPR031468">
    <property type="entry name" value="SMP_LBD"/>
</dbReference>
<feature type="compositionally biased region" description="Pro residues" evidence="9">
    <location>
        <begin position="900"/>
        <end position="910"/>
    </location>
</feature>
<feature type="region of interest" description="Disordered" evidence="9">
    <location>
        <begin position="606"/>
        <end position="625"/>
    </location>
</feature>
<evidence type="ECO:0000256" key="3">
    <source>
        <dbReference type="ARBA" id="ARBA00022692"/>
    </source>
</evidence>
<dbReference type="GO" id="GO:0005789">
    <property type="term" value="C:endoplasmic reticulum membrane"/>
    <property type="evidence" value="ECO:0007669"/>
    <property type="project" value="UniProtKB-SubCell"/>
</dbReference>
<dbReference type="EMBL" id="AZGY01000003">
    <property type="protein sequence ID" value="KZZ99696.1"/>
    <property type="molecule type" value="Genomic_DNA"/>
</dbReference>
<dbReference type="Proteomes" id="UP000078544">
    <property type="component" value="Unassembled WGS sequence"/>
</dbReference>
<evidence type="ECO:0000256" key="1">
    <source>
        <dbReference type="ARBA" id="ARBA00004586"/>
    </source>
</evidence>
<feature type="compositionally biased region" description="Gly residues" evidence="9">
    <location>
        <begin position="161"/>
        <end position="171"/>
    </location>
</feature>
<feature type="region of interest" description="Disordered" evidence="9">
    <location>
        <begin position="634"/>
        <end position="700"/>
    </location>
</feature>
<keyword evidence="4" id="KW-0256">Endoplasmic reticulum</keyword>
<dbReference type="Pfam" id="PF15413">
    <property type="entry name" value="PH_11"/>
    <property type="match status" value="1"/>
</dbReference>
<feature type="transmembrane region" description="Helical" evidence="10">
    <location>
        <begin position="7"/>
        <end position="32"/>
    </location>
</feature>
<dbReference type="STRING" id="1081109.A0A168FBS5"/>
<keyword evidence="2" id="KW-0813">Transport</keyword>
<dbReference type="GO" id="GO:0032865">
    <property type="term" value="C:ERMES complex"/>
    <property type="evidence" value="ECO:0007669"/>
    <property type="project" value="TreeGrafter"/>
</dbReference>
<feature type="region of interest" description="Disordered" evidence="9">
    <location>
        <begin position="530"/>
        <end position="581"/>
    </location>
</feature>
<dbReference type="PANTHER" id="PTHR13466:SF19">
    <property type="entry name" value="NUCLEUS-VACUOLE JUNCTION PROTEIN 2"/>
    <property type="match status" value="1"/>
</dbReference>
<feature type="region of interest" description="Disordered" evidence="9">
    <location>
        <begin position="943"/>
        <end position="985"/>
    </location>
</feature>
<keyword evidence="7" id="KW-0446">Lipid-binding</keyword>
<evidence type="ECO:0000256" key="2">
    <source>
        <dbReference type="ARBA" id="ARBA00022448"/>
    </source>
</evidence>
<dbReference type="GO" id="GO:1990456">
    <property type="term" value="P:mitochondrion-endoplasmic reticulum membrane tethering"/>
    <property type="evidence" value="ECO:0007669"/>
    <property type="project" value="TreeGrafter"/>
</dbReference>
<feature type="compositionally biased region" description="Polar residues" evidence="9">
    <location>
        <begin position="675"/>
        <end position="700"/>
    </location>
</feature>
<evidence type="ECO:0000256" key="4">
    <source>
        <dbReference type="ARBA" id="ARBA00022824"/>
    </source>
</evidence>
<keyword evidence="13" id="KW-1185">Reference proteome</keyword>
<evidence type="ECO:0000256" key="8">
    <source>
        <dbReference type="ARBA" id="ARBA00023136"/>
    </source>
</evidence>
<name>A0A168FBS5_9HYPO</name>
<comment type="subcellular location">
    <subcellularLocation>
        <location evidence="1">Endoplasmic reticulum membrane</location>
    </subcellularLocation>
</comment>
<evidence type="ECO:0000313" key="13">
    <source>
        <dbReference type="Proteomes" id="UP000078544"/>
    </source>
</evidence>
<feature type="region of interest" description="Disordered" evidence="9">
    <location>
        <begin position="156"/>
        <end position="181"/>
    </location>
</feature>
<comment type="caution">
    <text evidence="12">The sequence shown here is derived from an EMBL/GenBank/DDBJ whole genome shotgun (WGS) entry which is preliminary data.</text>
</comment>
<evidence type="ECO:0000256" key="6">
    <source>
        <dbReference type="ARBA" id="ARBA00023055"/>
    </source>
</evidence>
<feature type="compositionally biased region" description="Polar residues" evidence="9">
    <location>
        <begin position="808"/>
        <end position="826"/>
    </location>
</feature>
<dbReference type="PROSITE" id="PS51847">
    <property type="entry name" value="SMP"/>
    <property type="match status" value="1"/>
</dbReference>
<dbReference type="Pfam" id="PF10296">
    <property type="entry name" value="MMM1"/>
    <property type="match status" value="1"/>
</dbReference>
<feature type="region of interest" description="Disordered" evidence="9">
    <location>
        <begin position="738"/>
        <end position="855"/>
    </location>
</feature>
<dbReference type="AlphaFoldDB" id="A0A168FBS5"/>
<dbReference type="PANTHER" id="PTHR13466">
    <property type="entry name" value="TEX2 PROTEIN-RELATED"/>
    <property type="match status" value="1"/>
</dbReference>
<gene>
    <name evidence="12" type="ORF">AAL_02268</name>
</gene>
<feature type="region of interest" description="Disordered" evidence="9">
    <location>
        <begin position="991"/>
        <end position="1010"/>
    </location>
</feature>
<accession>A0A168FBS5</accession>
<sequence length="1130" mass="120455">MTTWTTLLVTYLFGGVTFIPLVVLVVLAHAYYTLPHRYDLHHHHHQQQAHDLVQPGDDTSALELEQEREQQEAKRGAAHADGTRAQRAPPPPPPPPRETDVAAGYFAVCREYTPMGLNAKPIERATPLGSTTVAAPSPSVYQTMYRSLFERRPAAAAGPLDGNGGSGGGSSGIINSGASQRPKKAGNVFYVVLRHGHLMLFDDDEQLEVRHVISLAHHTVGIYSGGDVTPEGELFIKRNALCLTRKENNGTGNAAAPDAHHQVSKPFYLFSENCSVKEDFYFALLKSQEQTFGFDDTCPPIPKGFEVRNIISLVQRLHASEDHVHSRWLNALLGRIFLAVYRTRDLENYIREKLTKKIARVKRPSFLANINIQKIDTGEAAPFFTNLKLKDLTVEGECVVEADVRYTGNFRIEVGATAKIDLGARFKAREVTLLLAVVLKRLEGHVLFKVKAPPSNRLWLSFRSMPKMEMVIEPIVSTRQITYTLILRQIENRIKEVLAETLVQPYWDDVPFFKTEHKIWRGGIFQGDDAVESTDMPDTVDPRPVAETADKIRPDADTANQTRPLERSHTLPATGQPQPVAGLFGRKQAKDSSANLASVSLTGTELPKDASTGLAPGSSTGTDAQPLAAAGLFGRKQPKDANTGPASVSSTGTDGQPLSASGLFGRKLPKDASTGPASVSSTSIDANLASPRSSVPRSLSIVRNSTGPIVGTETAHADLFKPSSSPPDHASTLMASLASRSHDASPLHTPFGSPAKAPPPNRMSRGSSVSSREVDDKAKLAGADLTPVATNRRNTASSADSFPHSDGSVPSSPAQSAPGSFHSQTGGSLGKSFFSRRDTASTTASSESSAGGELKKTTLAAVTNAAEQARQWGWNAIRRHKDARLSGEIDLTQPMGRGQPLPPPGTPLPGPANGASRLGLSVAAKRKPTAAPMSPAVENMASKVAEEDGDAAAAAAAPPPLQSPALPHQRTRRAAKEQRSEELGQNMLVVAAPADSQPATPSADEKASYDEDWANTATGDAEHVAVLKPGSRPTSEVLLSPVPELQAVPPSSSLSGGVAKLPDELASTDAKGGGGAKGSPLVAVPAAMADAEDEDDFSCWLEDDGPELDQAQETTKSHQPVATSEDPKIS</sequence>
<evidence type="ECO:0000256" key="5">
    <source>
        <dbReference type="ARBA" id="ARBA00022989"/>
    </source>
</evidence>
<feature type="domain" description="SMP-LTD" evidence="11">
    <location>
        <begin position="320"/>
        <end position="513"/>
    </location>
</feature>
<feature type="region of interest" description="Disordered" evidence="9">
    <location>
        <begin position="65"/>
        <end position="100"/>
    </location>
</feature>
<feature type="compositionally biased region" description="Acidic residues" evidence="9">
    <location>
        <begin position="1090"/>
        <end position="1107"/>
    </location>
</feature>
<evidence type="ECO:0000256" key="9">
    <source>
        <dbReference type="SAM" id="MobiDB-lite"/>
    </source>
</evidence>
<keyword evidence="3 10" id="KW-0812">Transmembrane</keyword>
<dbReference type="GO" id="GO:0015914">
    <property type="term" value="P:phospholipid transport"/>
    <property type="evidence" value="ECO:0007669"/>
    <property type="project" value="TreeGrafter"/>
</dbReference>
<keyword evidence="6" id="KW-0445">Lipid transport</keyword>
<keyword evidence="5 10" id="KW-1133">Transmembrane helix</keyword>
<feature type="compositionally biased region" description="Basic and acidic residues" evidence="9">
    <location>
        <begin position="65"/>
        <end position="75"/>
    </location>
</feature>